<organism evidence="1 2">
    <name type="scientific">Vararia minispora EC-137</name>
    <dbReference type="NCBI Taxonomy" id="1314806"/>
    <lineage>
        <taxon>Eukaryota</taxon>
        <taxon>Fungi</taxon>
        <taxon>Dikarya</taxon>
        <taxon>Basidiomycota</taxon>
        <taxon>Agaricomycotina</taxon>
        <taxon>Agaricomycetes</taxon>
        <taxon>Russulales</taxon>
        <taxon>Lachnocladiaceae</taxon>
        <taxon>Vararia</taxon>
    </lineage>
</organism>
<comment type="caution">
    <text evidence="1">The sequence shown here is derived from an EMBL/GenBank/DDBJ whole genome shotgun (WGS) entry which is preliminary data.</text>
</comment>
<evidence type="ECO:0000313" key="1">
    <source>
        <dbReference type="EMBL" id="KAI0029012.1"/>
    </source>
</evidence>
<accession>A0ACB8QBE5</accession>
<proteinExistence type="predicted"/>
<sequence>MHGRLLFAVSFALFKHVLAGPHPHALSPDTVVDLGYASYRGIQSSIYPLCVAFLGIPYAEPPVGPLRFRGTVPLNASRVAAEADGQVVDATQYPGFCIQGSIGGELFKGDAGGAGSEDCLKVNVYAPVNATKDSHLPVLVYIHGGGFVYGNPRNWPFDHWIQQSPNIVVASVYYRLDSFGFLSHPSMPTADLNAGIRDQLAALHWIKRHISAFGGDPGRVTINGQSAGGASVELHLIANEGEELFQAGIAQSVARGPLPGPEQEVPLFEAYATVARCAGGSFDAQIECLRSASVNVLAHAQDTVSAFNTSLLIRDHPTKLIQEGNFRRVPLMVGATSNETFGDSTEFAPPLKSSFPGLTNATVVRYEAAYPVSQPDFGGNTTLRNIVAHGEALLRCARSVMGLAWSMRGNPTFTYRFNQPNPTVGPPDLTMHAAENWWMFLGTNTGTNGSTTFSPMTPAQTAFAQELIAYWISFVRTHDPSALRLARSRAWTQFSVSSPQRMVLEMDAADGESGSALEDEGGDGRARCTFVASIVDEMQD</sequence>
<reference evidence="1" key="2">
    <citation type="journal article" date="2022" name="New Phytol.">
        <title>Evolutionary transition to the ectomycorrhizal habit in the genomes of a hyperdiverse lineage of mushroom-forming fungi.</title>
        <authorList>
            <person name="Looney B."/>
            <person name="Miyauchi S."/>
            <person name="Morin E."/>
            <person name="Drula E."/>
            <person name="Courty P.E."/>
            <person name="Kohler A."/>
            <person name="Kuo A."/>
            <person name="LaButti K."/>
            <person name="Pangilinan J."/>
            <person name="Lipzen A."/>
            <person name="Riley R."/>
            <person name="Andreopoulos W."/>
            <person name="He G."/>
            <person name="Johnson J."/>
            <person name="Nolan M."/>
            <person name="Tritt A."/>
            <person name="Barry K.W."/>
            <person name="Grigoriev I.V."/>
            <person name="Nagy L.G."/>
            <person name="Hibbett D."/>
            <person name="Henrissat B."/>
            <person name="Matheny P.B."/>
            <person name="Labbe J."/>
            <person name="Martin F.M."/>
        </authorList>
    </citation>
    <scope>NUCLEOTIDE SEQUENCE</scope>
    <source>
        <strain evidence="1">EC-137</strain>
    </source>
</reference>
<dbReference type="EMBL" id="MU273705">
    <property type="protein sequence ID" value="KAI0029012.1"/>
    <property type="molecule type" value="Genomic_DNA"/>
</dbReference>
<keyword evidence="2" id="KW-1185">Reference proteome</keyword>
<dbReference type="Proteomes" id="UP000814128">
    <property type="component" value="Unassembled WGS sequence"/>
</dbReference>
<evidence type="ECO:0000313" key="2">
    <source>
        <dbReference type="Proteomes" id="UP000814128"/>
    </source>
</evidence>
<protein>
    <submittedName>
        <fullName evidence="1">Alpha/Beta hydrolase protein</fullName>
    </submittedName>
</protein>
<keyword evidence="1" id="KW-0378">Hydrolase</keyword>
<name>A0ACB8QBE5_9AGAM</name>
<reference evidence="1" key="1">
    <citation type="submission" date="2021-02" db="EMBL/GenBank/DDBJ databases">
        <authorList>
            <consortium name="DOE Joint Genome Institute"/>
            <person name="Ahrendt S."/>
            <person name="Looney B.P."/>
            <person name="Miyauchi S."/>
            <person name="Morin E."/>
            <person name="Drula E."/>
            <person name="Courty P.E."/>
            <person name="Chicoki N."/>
            <person name="Fauchery L."/>
            <person name="Kohler A."/>
            <person name="Kuo A."/>
            <person name="Labutti K."/>
            <person name="Pangilinan J."/>
            <person name="Lipzen A."/>
            <person name="Riley R."/>
            <person name="Andreopoulos W."/>
            <person name="He G."/>
            <person name="Johnson J."/>
            <person name="Barry K.W."/>
            <person name="Grigoriev I.V."/>
            <person name="Nagy L."/>
            <person name="Hibbett D."/>
            <person name="Henrissat B."/>
            <person name="Matheny P.B."/>
            <person name="Labbe J."/>
            <person name="Martin F."/>
        </authorList>
    </citation>
    <scope>NUCLEOTIDE SEQUENCE</scope>
    <source>
        <strain evidence="1">EC-137</strain>
    </source>
</reference>
<gene>
    <name evidence="1" type="ORF">K488DRAFT_73312</name>
</gene>